<dbReference type="Pfam" id="PF03480">
    <property type="entry name" value="DctP"/>
    <property type="match status" value="1"/>
</dbReference>
<keyword evidence="1" id="KW-0732">Signal</keyword>
<dbReference type="InterPro" id="IPR038404">
    <property type="entry name" value="TRAP_DctP_sf"/>
</dbReference>
<dbReference type="EMBL" id="JBDPGJ010000004">
    <property type="protein sequence ID" value="MEX0407289.1"/>
    <property type="molecule type" value="Genomic_DNA"/>
</dbReference>
<gene>
    <name evidence="2" type="primary">dctP</name>
    <name evidence="2" type="ORF">ABGN05_16645</name>
</gene>
<dbReference type="InterPro" id="IPR018389">
    <property type="entry name" value="DctP_fam"/>
</dbReference>
<dbReference type="PANTHER" id="PTHR33376:SF5">
    <property type="entry name" value="EXTRACYTOPLASMIC SOLUTE RECEPTOR PROTEIN"/>
    <property type="match status" value="1"/>
</dbReference>
<reference evidence="2 3" key="1">
    <citation type="submission" date="2024-05" db="EMBL/GenBank/DDBJ databases">
        <authorList>
            <person name="Jiang F."/>
        </authorList>
    </citation>
    <scope>NUCLEOTIDE SEQUENCE [LARGE SCALE GENOMIC DNA]</scope>
    <source>
        <strain evidence="2 3">LZ166</strain>
    </source>
</reference>
<dbReference type="Gene3D" id="3.40.190.170">
    <property type="entry name" value="Bacterial extracellular solute-binding protein, family 7"/>
    <property type="match status" value="1"/>
</dbReference>
<protein>
    <submittedName>
        <fullName evidence="2">TRAP transporter substrate-binding protein DctP</fullName>
    </submittedName>
</protein>
<accession>A0ABV3SMR7</accession>
<evidence type="ECO:0000313" key="2">
    <source>
        <dbReference type="EMBL" id="MEX0407289.1"/>
    </source>
</evidence>
<dbReference type="RefSeq" id="WP_367955173.1">
    <property type="nucleotide sequence ID" value="NZ_JBDPGJ010000004.1"/>
</dbReference>
<dbReference type="Proteomes" id="UP001556692">
    <property type="component" value="Unassembled WGS sequence"/>
</dbReference>
<evidence type="ECO:0000256" key="1">
    <source>
        <dbReference type="ARBA" id="ARBA00022729"/>
    </source>
</evidence>
<evidence type="ECO:0000313" key="3">
    <source>
        <dbReference type="Proteomes" id="UP001556692"/>
    </source>
</evidence>
<keyword evidence="3" id="KW-1185">Reference proteome</keyword>
<comment type="caution">
    <text evidence="2">The sequence shown here is derived from an EMBL/GenBank/DDBJ whole genome shotgun (WGS) entry which is preliminary data.</text>
</comment>
<dbReference type="NCBIfam" id="NF037995">
    <property type="entry name" value="TRAP_S1"/>
    <property type="match status" value="1"/>
</dbReference>
<dbReference type="PANTHER" id="PTHR33376">
    <property type="match status" value="1"/>
</dbReference>
<name>A0ABV3SMR7_9HYPH</name>
<organism evidence="2 3">
    <name type="scientific">Aquibium pacificus</name>
    <dbReference type="NCBI Taxonomy" id="3153579"/>
    <lineage>
        <taxon>Bacteria</taxon>
        <taxon>Pseudomonadati</taxon>
        <taxon>Pseudomonadota</taxon>
        <taxon>Alphaproteobacteria</taxon>
        <taxon>Hyphomicrobiales</taxon>
        <taxon>Phyllobacteriaceae</taxon>
        <taxon>Aquibium</taxon>
    </lineage>
</organism>
<sequence>MLLSAGTINAEEFRLLSSWDNTNPAVRGVAIPFARLVEEASGGEIKLLMSGPETIPPFEQLEPVSSGVFQLLFTHTAYHTGTTSIGMAIDAIDATSQELRDQGIWDWFDQYYQAHNLKLIALPSVKGGYQLVLREPLTDAGDLAGRKIRGTPTYFGVFEMLGATPVTLPPAEVYAALERGVADGAAWGAYGILANRWHEVAPNLMRPAIGYSGLPIFMNLDTWKALPPERQALFLEQGERVEELWGTEYAQMVNKEEQTLINEHNVQITQLPEDKASQLNAAFADGIWRIIDKQNPEKGQELREFLATKGLMK</sequence>
<proteinExistence type="predicted"/>